<proteinExistence type="inferred from homology"/>
<protein>
    <submittedName>
        <fullName evidence="8">NADP oxidoreductase</fullName>
    </submittedName>
</protein>
<feature type="binding site" evidence="6">
    <location>
        <position position="469"/>
    </location>
    <ligand>
        <name>Ni(2+)</name>
        <dbReference type="ChEBI" id="CHEBI:49786"/>
    </ligand>
</feature>
<evidence type="ECO:0000256" key="7">
    <source>
        <dbReference type="RuleBase" id="RU003896"/>
    </source>
</evidence>
<accession>A0A221KE26</accession>
<dbReference type="PROSITE" id="PS00507">
    <property type="entry name" value="NI_HGENASE_L_1"/>
    <property type="match status" value="1"/>
</dbReference>
<feature type="binding site" evidence="6">
    <location>
        <position position="85"/>
    </location>
    <ligand>
        <name>Fe cation</name>
        <dbReference type="ChEBI" id="CHEBI:24875"/>
    </ligand>
</feature>
<comment type="cofactor">
    <cofactor evidence="1 6">
        <name>Ni(2+)</name>
        <dbReference type="ChEBI" id="CHEBI:49786"/>
    </cofactor>
</comment>
<dbReference type="EMBL" id="CP022423">
    <property type="protein sequence ID" value="ASM77268.1"/>
    <property type="molecule type" value="Genomic_DNA"/>
</dbReference>
<feature type="binding site" evidence="6">
    <location>
        <position position="423"/>
    </location>
    <ligand>
        <name>Mg(2+)</name>
        <dbReference type="ChEBI" id="CHEBI:18420"/>
    </ligand>
</feature>
<organism evidence="8 9">
    <name type="scientific">Vitreoscilla filiformis</name>
    <dbReference type="NCBI Taxonomy" id="63"/>
    <lineage>
        <taxon>Bacteria</taxon>
        <taxon>Pseudomonadati</taxon>
        <taxon>Pseudomonadota</taxon>
        <taxon>Betaproteobacteria</taxon>
        <taxon>Neisseriales</taxon>
        <taxon>Neisseriaceae</taxon>
        <taxon>Vitreoscilla</taxon>
    </lineage>
</organism>
<feature type="binding site" evidence="6">
    <location>
        <position position="82"/>
    </location>
    <ligand>
        <name>Ni(2+)</name>
        <dbReference type="ChEBI" id="CHEBI:49786"/>
    </ligand>
</feature>
<dbReference type="SUPFAM" id="SSF56762">
    <property type="entry name" value="HydB/Nqo4-like"/>
    <property type="match status" value="1"/>
</dbReference>
<dbReference type="InterPro" id="IPR018194">
    <property type="entry name" value="Ni-dep_hyd_lsu_Ni_BS"/>
</dbReference>
<evidence type="ECO:0000313" key="8">
    <source>
        <dbReference type="EMBL" id="ASM77268.1"/>
    </source>
</evidence>
<sequence>MTDSATSSSPFPLETAAHPERLRRVAIDPVSRVEGHGKVTLLLDEDNRVQQARLHIVEFRGFEAFIVGRPYWEVPVMVQRLCGICPVSHHLAASKALDRVLGVTQLTPSAEKMRRLMQYGQILQSHALHFFHLSSPDLLFGFDSDVRQRHIVGVIEAHPDIAKKGVLLRKFGQEVVRATSGKRIHGTGSVPGGINRHLSPADHRLLRGDAAQMVQWSLDAVHLTAQLHAAEPALYNRFAAFDSNFLSLVRPDDGAMDLYDGRLRCIDPTGQRLVNDVDDQRYLDLIEEEARSWSYMKFPYLRTLGREAGWYRVGPLARVQTCDIIPTPLAEAERQRFLAWGAGRQVGGSLAYHWARMIEVLHCAEIIQTLLEDPDLREGEMMAPLLPPGERPGEGVGIIEAPRGTLIHHYRVGEDDLVTHCNLIVSTTHNNQAMNEAVRAVARDDFDGRDITEGLLNHIEVAIRAYDPCLSCATHALGQMPLEVSLVNADGSLRDQVLRAPGGTLQRPSLAG</sequence>
<keyword evidence="9" id="KW-1185">Reference proteome</keyword>
<keyword evidence="4 6" id="KW-0479">Metal-binding</keyword>
<dbReference type="Proteomes" id="UP000199729">
    <property type="component" value="Chromosome"/>
</dbReference>
<feature type="binding site" evidence="6">
    <location>
        <position position="85"/>
    </location>
    <ligand>
        <name>Ni(2+)</name>
        <dbReference type="ChEBI" id="CHEBI:49786"/>
    </ligand>
</feature>
<dbReference type="Gene3D" id="1.10.645.10">
    <property type="entry name" value="Cytochrome-c3 Hydrogenase, chain B"/>
    <property type="match status" value="1"/>
</dbReference>
<evidence type="ECO:0000256" key="2">
    <source>
        <dbReference type="ARBA" id="ARBA00009292"/>
    </source>
</evidence>
<keyword evidence="5 7" id="KW-0560">Oxidoreductase</keyword>
<dbReference type="PANTHER" id="PTHR43600:SF2">
    <property type="entry name" value="F420-NON-REDUCING HYDROGENASE VHU SUBUNIT A"/>
    <property type="match status" value="1"/>
</dbReference>
<name>A0A221KE26_VITFI</name>
<evidence type="ECO:0000313" key="9">
    <source>
        <dbReference type="Proteomes" id="UP000199729"/>
    </source>
</evidence>
<comment type="cofactor">
    <cofactor evidence="6">
        <name>Fe cation</name>
        <dbReference type="ChEBI" id="CHEBI:24875"/>
    </cofactor>
</comment>
<dbReference type="AlphaFoldDB" id="A0A221KE26"/>
<dbReference type="PANTHER" id="PTHR43600">
    <property type="entry name" value="COENZYME F420 HYDROGENASE, SUBUNIT ALPHA"/>
    <property type="match status" value="1"/>
</dbReference>
<keyword evidence="3 6" id="KW-0533">Nickel</keyword>
<feature type="binding site" evidence="6">
    <location>
        <position position="475"/>
    </location>
    <ligand>
        <name>Mg(2+)</name>
        <dbReference type="ChEBI" id="CHEBI:18420"/>
    </ligand>
</feature>
<evidence type="ECO:0000256" key="3">
    <source>
        <dbReference type="ARBA" id="ARBA00022596"/>
    </source>
</evidence>
<feature type="binding site" evidence="6">
    <location>
        <position position="63"/>
    </location>
    <ligand>
        <name>Mg(2+)</name>
        <dbReference type="ChEBI" id="CHEBI:18420"/>
    </ligand>
</feature>
<dbReference type="OrthoDB" id="9761717at2"/>
<keyword evidence="6" id="KW-0408">Iron</keyword>
<dbReference type="GO" id="GO:0016151">
    <property type="term" value="F:nickel cation binding"/>
    <property type="evidence" value="ECO:0007669"/>
    <property type="project" value="InterPro"/>
</dbReference>
<evidence type="ECO:0000256" key="4">
    <source>
        <dbReference type="ARBA" id="ARBA00022723"/>
    </source>
</evidence>
<dbReference type="InterPro" id="IPR001501">
    <property type="entry name" value="Ni-dep_hyd_lsu"/>
</dbReference>
<reference evidence="8 9" key="1">
    <citation type="submission" date="2017-07" db="EMBL/GenBank/DDBJ databases">
        <title>Complete Genome Sequence of the cosmetic ferment Vitreoscilla filiformis (ATCC15551).</title>
        <authorList>
            <person name="Contreras S."/>
            <person name="Sagory-Zalkind P."/>
            <person name="Blanquart H."/>
            <person name="Iltis A."/>
            <person name="Morand S.C."/>
        </authorList>
    </citation>
    <scope>NUCLEOTIDE SEQUENCE [LARGE SCALE GENOMIC DNA]</scope>
    <source>
        <strain evidence="8 9">ATCC 15551</strain>
    </source>
</reference>
<gene>
    <name evidence="8" type="ORF">VITFI_CDS1490</name>
</gene>
<comment type="similarity">
    <text evidence="2 7">Belongs to the [NiFe]/[NiFeSe] hydrogenase large subunit family.</text>
</comment>
<evidence type="ECO:0000256" key="6">
    <source>
        <dbReference type="PIRSR" id="PIRSR601501-1"/>
    </source>
</evidence>
<dbReference type="InterPro" id="IPR029014">
    <property type="entry name" value="NiFe-Hase_large"/>
</dbReference>
<keyword evidence="6" id="KW-0460">Magnesium</keyword>
<dbReference type="KEGG" id="vff:VITFI_CDS1490"/>
<dbReference type="PROSITE" id="PS00508">
    <property type="entry name" value="NI_HGENASE_L_2"/>
    <property type="match status" value="1"/>
</dbReference>
<dbReference type="RefSeq" id="WP_089416438.1">
    <property type="nucleotide sequence ID" value="NZ_CP022423.1"/>
</dbReference>
<dbReference type="Pfam" id="PF00374">
    <property type="entry name" value="NiFeSe_Hases"/>
    <property type="match status" value="2"/>
</dbReference>
<evidence type="ECO:0000256" key="5">
    <source>
        <dbReference type="ARBA" id="ARBA00023002"/>
    </source>
</evidence>
<dbReference type="GO" id="GO:0008901">
    <property type="term" value="F:ferredoxin hydrogenase activity"/>
    <property type="evidence" value="ECO:0007669"/>
    <property type="project" value="InterPro"/>
</dbReference>
<evidence type="ECO:0000256" key="1">
    <source>
        <dbReference type="ARBA" id="ARBA00001967"/>
    </source>
</evidence>
<feature type="binding site" evidence="6">
    <location>
        <position position="472"/>
    </location>
    <ligand>
        <name>Fe cation</name>
        <dbReference type="ChEBI" id="CHEBI:24875"/>
    </ligand>
</feature>